<dbReference type="GO" id="GO:0004930">
    <property type="term" value="F:G protein-coupled receptor activity"/>
    <property type="evidence" value="ECO:0007669"/>
    <property type="project" value="UniProtKB-KW"/>
</dbReference>
<dbReference type="CDD" id="cd00637">
    <property type="entry name" value="7tm_classA_rhodopsin-like"/>
    <property type="match status" value="1"/>
</dbReference>
<feature type="transmembrane region" description="Helical" evidence="11">
    <location>
        <begin position="250"/>
        <end position="270"/>
    </location>
</feature>
<evidence type="ECO:0000256" key="3">
    <source>
        <dbReference type="ARBA" id="ARBA00022692"/>
    </source>
</evidence>
<feature type="region of interest" description="Disordered" evidence="10">
    <location>
        <begin position="328"/>
        <end position="384"/>
    </location>
</feature>
<comment type="subcellular location">
    <subcellularLocation>
        <location evidence="1">Cell membrane</location>
        <topology evidence="1">Multi-pass membrane protein</topology>
    </subcellularLocation>
</comment>
<evidence type="ECO:0000256" key="6">
    <source>
        <dbReference type="ARBA" id="ARBA00023136"/>
    </source>
</evidence>
<reference evidence="13" key="1">
    <citation type="submission" date="2020-04" db="EMBL/GenBank/DDBJ databases">
        <authorList>
            <person name="Neveu A P."/>
        </authorList>
    </citation>
    <scope>NUCLEOTIDE SEQUENCE</scope>
    <source>
        <tissue evidence="13">Whole embryo</tissue>
    </source>
</reference>
<feature type="compositionally biased region" description="Polar residues" evidence="10">
    <location>
        <begin position="370"/>
        <end position="384"/>
    </location>
</feature>
<evidence type="ECO:0000256" key="10">
    <source>
        <dbReference type="SAM" id="MobiDB-lite"/>
    </source>
</evidence>
<keyword evidence="7 9" id="KW-0675">Receptor</keyword>
<dbReference type="SMART" id="SM01381">
    <property type="entry name" value="7TM_GPCR_Srsx"/>
    <property type="match status" value="1"/>
</dbReference>
<dbReference type="PANTHER" id="PTHR24228">
    <property type="entry name" value="B2 BRADYKININ RECEPTOR/ANGIOTENSIN II RECEPTOR"/>
    <property type="match status" value="1"/>
</dbReference>
<dbReference type="EMBL" id="LR785887">
    <property type="protein sequence ID" value="CAB3254747.1"/>
    <property type="molecule type" value="mRNA"/>
</dbReference>
<name>A0A6F9DF38_9ASCI</name>
<keyword evidence="6 11" id="KW-0472">Membrane</keyword>
<feature type="transmembrane region" description="Helical" evidence="11">
    <location>
        <begin position="64"/>
        <end position="89"/>
    </location>
</feature>
<feature type="domain" description="G-protein coupled receptors family 1 profile" evidence="12">
    <location>
        <begin position="43"/>
        <end position="298"/>
    </location>
</feature>
<dbReference type="PANTHER" id="PTHR24228:SF75">
    <property type="entry name" value="G-PROTEIN COUPLED RECEPTORS FAMILY 1 PROFILE DOMAIN-CONTAINING PROTEIN"/>
    <property type="match status" value="1"/>
</dbReference>
<evidence type="ECO:0000259" key="12">
    <source>
        <dbReference type="PROSITE" id="PS50262"/>
    </source>
</evidence>
<evidence type="ECO:0000256" key="2">
    <source>
        <dbReference type="ARBA" id="ARBA00022475"/>
    </source>
</evidence>
<evidence type="ECO:0000256" key="1">
    <source>
        <dbReference type="ARBA" id="ARBA00004651"/>
    </source>
</evidence>
<feature type="transmembrane region" description="Helical" evidence="11">
    <location>
        <begin position="101"/>
        <end position="122"/>
    </location>
</feature>
<dbReference type="PRINTS" id="PR00237">
    <property type="entry name" value="GPCRRHODOPSN"/>
</dbReference>
<keyword evidence="5 9" id="KW-0297">G-protein coupled receptor</keyword>
<dbReference type="PROSITE" id="PS00237">
    <property type="entry name" value="G_PROTEIN_RECEP_F1_1"/>
    <property type="match status" value="1"/>
</dbReference>
<keyword evidence="3 9" id="KW-0812">Transmembrane</keyword>
<dbReference type="SUPFAM" id="SSF81321">
    <property type="entry name" value="Family A G protein-coupled receptor-like"/>
    <property type="match status" value="1"/>
</dbReference>
<proteinExistence type="evidence at transcript level"/>
<dbReference type="AlphaFoldDB" id="A0A6F9DF38"/>
<organism evidence="13">
    <name type="scientific">Phallusia mammillata</name>
    <dbReference type="NCBI Taxonomy" id="59560"/>
    <lineage>
        <taxon>Eukaryota</taxon>
        <taxon>Metazoa</taxon>
        <taxon>Chordata</taxon>
        <taxon>Tunicata</taxon>
        <taxon>Ascidiacea</taxon>
        <taxon>Phlebobranchia</taxon>
        <taxon>Ascidiidae</taxon>
        <taxon>Phallusia</taxon>
    </lineage>
</organism>
<feature type="compositionally biased region" description="Polar residues" evidence="10">
    <location>
        <begin position="331"/>
        <end position="342"/>
    </location>
</feature>
<comment type="similarity">
    <text evidence="9">Belongs to the G-protein coupled receptor 1 family.</text>
</comment>
<gene>
    <name evidence="13" type="primary">Htr6-001</name>
</gene>
<feature type="transmembrane region" description="Helical" evidence="11">
    <location>
        <begin position="186"/>
        <end position="208"/>
    </location>
</feature>
<protein>
    <submittedName>
        <fullName evidence="13">5-hydroxytryptamine receptor-like</fullName>
    </submittedName>
</protein>
<dbReference type="GO" id="GO:0005886">
    <property type="term" value="C:plasma membrane"/>
    <property type="evidence" value="ECO:0007669"/>
    <property type="project" value="UniProtKB-SubCell"/>
</dbReference>
<dbReference type="Pfam" id="PF00001">
    <property type="entry name" value="7tm_1"/>
    <property type="match status" value="1"/>
</dbReference>
<evidence type="ECO:0000256" key="7">
    <source>
        <dbReference type="ARBA" id="ARBA00023170"/>
    </source>
</evidence>
<evidence type="ECO:0000256" key="8">
    <source>
        <dbReference type="ARBA" id="ARBA00023224"/>
    </source>
</evidence>
<feature type="transmembrane region" description="Helical" evidence="11">
    <location>
        <begin position="143"/>
        <end position="166"/>
    </location>
</feature>
<feature type="compositionally biased region" description="Low complexity" evidence="10">
    <location>
        <begin position="352"/>
        <end position="366"/>
    </location>
</feature>
<dbReference type="InterPro" id="IPR017452">
    <property type="entry name" value="GPCR_Rhodpsn_7TM"/>
</dbReference>
<evidence type="ECO:0000256" key="9">
    <source>
        <dbReference type="RuleBase" id="RU000688"/>
    </source>
</evidence>
<evidence type="ECO:0000256" key="4">
    <source>
        <dbReference type="ARBA" id="ARBA00022989"/>
    </source>
</evidence>
<evidence type="ECO:0000313" key="13">
    <source>
        <dbReference type="EMBL" id="CAB3254747.1"/>
    </source>
</evidence>
<evidence type="ECO:0000256" key="5">
    <source>
        <dbReference type="ARBA" id="ARBA00023040"/>
    </source>
</evidence>
<keyword evidence="4 11" id="KW-1133">Transmembrane helix</keyword>
<keyword evidence="2" id="KW-1003">Cell membrane</keyword>
<sequence>MSNISMDGLECTNTSGPYCGIYDAGRIVDAIFLVILTVVGTVGNFLVIFSIICARRVNKNGNVFIINLALADLIVTGFFTPTVVANVIRTTNALSDTACDVAGYLVTVSCVCSASNLMSIAFNRYWAVVRQPTYNKVFTKRRIYLLAILNWVWANLLIMPTLLGWTHLEYGTGMMLCSYDNVSAPGYNAFVLILAIAFPITAIVFFYWRLFSAVKKRGKVVKKMSSHTNSGLRNMEQRQLKKQLNLAKTLSIAVIAYVVSWTPYGILIILPQDLVPPLAKRIASRLILTNSVVNFIIYGVMNPTYRKGYKRLLSFMFCCKTGKGKWKSEMDSSTTGQPSTVRSRFKSRFMKSGESPGKSPSSVSRKGNFRSGTPSGSNDTLNAI</sequence>
<dbReference type="InterPro" id="IPR000276">
    <property type="entry name" value="GPCR_Rhodpsn"/>
</dbReference>
<dbReference type="PROSITE" id="PS50262">
    <property type="entry name" value="G_PROTEIN_RECEP_F1_2"/>
    <property type="match status" value="1"/>
</dbReference>
<evidence type="ECO:0000256" key="11">
    <source>
        <dbReference type="SAM" id="Phobius"/>
    </source>
</evidence>
<accession>A0A6F9DF38</accession>
<keyword evidence="8 9" id="KW-0807">Transducer</keyword>
<feature type="transmembrane region" description="Helical" evidence="11">
    <location>
        <begin position="282"/>
        <end position="301"/>
    </location>
</feature>
<feature type="transmembrane region" description="Helical" evidence="11">
    <location>
        <begin position="30"/>
        <end position="52"/>
    </location>
</feature>
<dbReference type="Gene3D" id="1.20.1070.10">
    <property type="entry name" value="Rhodopsin 7-helix transmembrane proteins"/>
    <property type="match status" value="1"/>
</dbReference>